<proteinExistence type="predicted"/>
<dbReference type="Gene3D" id="3.30.450.20">
    <property type="entry name" value="PAS domain"/>
    <property type="match status" value="1"/>
</dbReference>
<dbReference type="InterPro" id="IPR035965">
    <property type="entry name" value="PAS-like_dom_sf"/>
</dbReference>
<feature type="domain" description="PAC" evidence="11">
    <location>
        <begin position="190"/>
        <end position="241"/>
    </location>
</feature>
<dbReference type="InterPro" id="IPR004358">
    <property type="entry name" value="Sig_transdc_His_kin-like_C"/>
</dbReference>
<evidence type="ECO:0000256" key="4">
    <source>
        <dbReference type="ARBA" id="ARBA00022679"/>
    </source>
</evidence>
<dbReference type="Gene3D" id="1.10.287.130">
    <property type="match status" value="1"/>
</dbReference>
<dbReference type="PROSITE" id="PS50109">
    <property type="entry name" value="HIS_KIN"/>
    <property type="match status" value="1"/>
</dbReference>
<dbReference type="SMART" id="SM00387">
    <property type="entry name" value="HATPase_c"/>
    <property type="match status" value="1"/>
</dbReference>
<dbReference type="Gene3D" id="3.30.565.10">
    <property type="entry name" value="Histidine kinase-like ATPase, C-terminal domain"/>
    <property type="match status" value="1"/>
</dbReference>
<keyword evidence="9" id="KW-0472">Membrane</keyword>
<dbReference type="SUPFAM" id="SSF55874">
    <property type="entry name" value="ATPase domain of HSP90 chaperone/DNA topoisomerase II/histidine kinase"/>
    <property type="match status" value="1"/>
</dbReference>
<dbReference type="InterPro" id="IPR005467">
    <property type="entry name" value="His_kinase_dom"/>
</dbReference>
<dbReference type="GO" id="GO:0005524">
    <property type="term" value="F:ATP binding"/>
    <property type="evidence" value="ECO:0007669"/>
    <property type="project" value="UniProtKB-KW"/>
</dbReference>
<evidence type="ECO:0000256" key="3">
    <source>
        <dbReference type="ARBA" id="ARBA00022553"/>
    </source>
</evidence>
<feature type="domain" description="Histidine kinase" evidence="10">
    <location>
        <begin position="254"/>
        <end position="460"/>
    </location>
</feature>
<feature type="transmembrane region" description="Helical" evidence="9">
    <location>
        <begin position="29"/>
        <end position="51"/>
    </location>
</feature>
<reference evidence="12 13" key="1">
    <citation type="journal article" date="2012" name="J. Bacteriol.">
        <title>Genome of Bacillus macauensis ZFHKF-1, a Long-Chain-Forming Bacterium.</title>
        <authorList>
            <person name="Cai L."/>
            <person name="Zhang T."/>
        </authorList>
    </citation>
    <scope>NUCLEOTIDE SEQUENCE [LARGE SCALE GENOMIC DNA]</scope>
    <source>
        <strain evidence="12 13">ZFHKF-1</strain>
    </source>
</reference>
<dbReference type="Pfam" id="PF02518">
    <property type="entry name" value="HATPase_c"/>
    <property type="match status" value="1"/>
</dbReference>
<gene>
    <name evidence="12" type="ORF">A374_01724</name>
</gene>
<dbReference type="SUPFAM" id="SSF47384">
    <property type="entry name" value="Homodimeric domain of signal transducing histidine kinase"/>
    <property type="match status" value="1"/>
</dbReference>
<comment type="catalytic activity">
    <reaction evidence="1">
        <text>ATP + protein L-histidine = ADP + protein N-phospho-L-histidine.</text>
        <dbReference type="EC" id="2.7.13.3"/>
    </reaction>
</comment>
<dbReference type="PROSITE" id="PS50113">
    <property type="entry name" value="PAC"/>
    <property type="match status" value="1"/>
</dbReference>
<evidence type="ECO:0000256" key="8">
    <source>
        <dbReference type="ARBA" id="ARBA00023012"/>
    </source>
</evidence>
<dbReference type="EC" id="2.7.13.3" evidence="2"/>
<organism evidence="12 13">
    <name type="scientific">Fictibacillus macauensis ZFHKF-1</name>
    <dbReference type="NCBI Taxonomy" id="1196324"/>
    <lineage>
        <taxon>Bacteria</taxon>
        <taxon>Bacillati</taxon>
        <taxon>Bacillota</taxon>
        <taxon>Bacilli</taxon>
        <taxon>Bacillales</taxon>
        <taxon>Fictibacillaceae</taxon>
        <taxon>Fictibacillus</taxon>
    </lineage>
</organism>
<keyword evidence="6 12" id="KW-0418">Kinase</keyword>
<dbReference type="InterPro" id="IPR003661">
    <property type="entry name" value="HisK_dim/P_dom"/>
</dbReference>
<dbReference type="AlphaFoldDB" id="I8AMM4"/>
<dbReference type="SUPFAM" id="SSF55785">
    <property type="entry name" value="PYP-like sensor domain (PAS domain)"/>
    <property type="match status" value="1"/>
</dbReference>
<evidence type="ECO:0000256" key="9">
    <source>
        <dbReference type="SAM" id="Phobius"/>
    </source>
</evidence>
<evidence type="ECO:0000256" key="6">
    <source>
        <dbReference type="ARBA" id="ARBA00022777"/>
    </source>
</evidence>
<dbReference type="GO" id="GO:0000155">
    <property type="term" value="F:phosphorelay sensor kinase activity"/>
    <property type="evidence" value="ECO:0007669"/>
    <property type="project" value="InterPro"/>
</dbReference>
<dbReference type="InterPro" id="IPR036097">
    <property type="entry name" value="HisK_dim/P_sf"/>
</dbReference>
<evidence type="ECO:0000256" key="7">
    <source>
        <dbReference type="ARBA" id="ARBA00022840"/>
    </source>
</evidence>
<dbReference type="Proteomes" id="UP000004080">
    <property type="component" value="Unassembled WGS sequence"/>
</dbReference>
<dbReference type="STRING" id="1196324.A374_01724"/>
<keyword evidence="8" id="KW-0902">Two-component regulatory system</keyword>
<dbReference type="InterPro" id="IPR000700">
    <property type="entry name" value="PAS-assoc_C"/>
</dbReference>
<accession>I8AMM4</accession>
<dbReference type="PANTHER" id="PTHR43065">
    <property type="entry name" value="SENSOR HISTIDINE KINASE"/>
    <property type="match status" value="1"/>
</dbReference>
<evidence type="ECO:0000256" key="1">
    <source>
        <dbReference type="ARBA" id="ARBA00000085"/>
    </source>
</evidence>
<keyword evidence="4" id="KW-0808">Transferase</keyword>
<dbReference type="PANTHER" id="PTHR43065:SF10">
    <property type="entry name" value="PEROXIDE STRESS-ACTIVATED HISTIDINE KINASE MAK3"/>
    <property type="match status" value="1"/>
</dbReference>
<dbReference type="eggNOG" id="COG4191">
    <property type="taxonomic scope" value="Bacteria"/>
</dbReference>
<dbReference type="Pfam" id="PF00512">
    <property type="entry name" value="HisKA"/>
    <property type="match status" value="1"/>
</dbReference>
<name>I8AMM4_9BACL</name>
<dbReference type="PRINTS" id="PR00344">
    <property type="entry name" value="BCTRLSENSOR"/>
</dbReference>
<dbReference type="EMBL" id="AKKV01000019">
    <property type="protein sequence ID" value="EIT86934.1"/>
    <property type="molecule type" value="Genomic_DNA"/>
</dbReference>
<keyword evidence="9" id="KW-1133">Transmembrane helix</keyword>
<dbReference type="CDD" id="cd00082">
    <property type="entry name" value="HisKA"/>
    <property type="match status" value="1"/>
</dbReference>
<feature type="transmembrane region" description="Helical" evidence="9">
    <location>
        <begin position="6"/>
        <end position="22"/>
    </location>
</feature>
<dbReference type="PATRIC" id="fig|1196324.3.peg.341"/>
<evidence type="ECO:0000256" key="5">
    <source>
        <dbReference type="ARBA" id="ARBA00022741"/>
    </source>
</evidence>
<keyword evidence="13" id="KW-1185">Reference proteome</keyword>
<evidence type="ECO:0000259" key="10">
    <source>
        <dbReference type="PROSITE" id="PS50109"/>
    </source>
</evidence>
<keyword evidence="5" id="KW-0547">Nucleotide-binding</keyword>
<sequence length="468" mass="52621">MIPILFLVPIVCTLSLLLYAMLRTPRSKAIIWLCTVSGFLFSAGIATFYAIPVSTFWLFPLFIGSVLIRNVETSFLLFLRSIIDSALISIVLLLPLPFSIQLSLLFTHILYLLFFRQRPTLVKHPLQHAWFTHNYDGVYVMNQQGTVTQINENAQPIFTQSSSERLPIFHSSTEQRQWRQLVKKALNGVSSQAVFLVENKGQQLAMLFTCFPYVSQDGIIGAIGTMKDLTEVRKLDHSLQQQHTLQSVSELAAGMAHHLRNPLTTVKGFTQMLVTSPHLAENADFIEIMLKEIESIAFITDELAILAKPHLMNMKPLSVDLLFQEVLANITYTHSDTVVTLEAPDDLSPFICGDYHQIRLLFHHLIKNALEAMENGGELKISLECTETEDVKIIIHDEGSGMNEEVLQRIGEPFYTTKDNGTGLGLLLCKRIIQHHHGTFSLLSELNKGTIVTMTLPRIHQQAASSCL</sequence>
<evidence type="ECO:0000313" key="12">
    <source>
        <dbReference type="EMBL" id="EIT86934.1"/>
    </source>
</evidence>
<dbReference type="SMART" id="SM00388">
    <property type="entry name" value="HisKA"/>
    <property type="match status" value="1"/>
</dbReference>
<feature type="transmembrane region" description="Helical" evidence="9">
    <location>
        <begin position="57"/>
        <end position="79"/>
    </location>
</feature>
<keyword evidence="7" id="KW-0067">ATP-binding</keyword>
<dbReference type="InterPro" id="IPR003594">
    <property type="entry name" value="HATPase_dom"/>
</dbReference>
<dbReference type="InterPro" id="IPR036890">
    <property type="entry name" value="HATPase_C_sf"/>
</dbReference>
<evidence type="ECO:0000259" key="11">
    <source>
        <dbReference type="PROSITE" id="PS50113"/>
    </source>
</evidence>
<keyword evidence="3" id="KW-0597">Phosphoprotein</keyword>
<protein>
    <recommendedName>
        <fullName evidence="2">histidine kinase</fullName>
        <ecNumber evidence="2">2.7.13.3</ecNumber>
    </recommendedName>
</protein>
<keyword evidence="9" id="KW-0812">Transmembrane</keyword>
<comment type="caution">
    <text evidence="12">The sequence shown here is derived from an EMBL/GenBank/DDBJ whole genome shotgun (WGS) entry which is preliminary data.</text>
</comment>
<feature type="transmembrane region" description="Helical" evidence="9">
    <location>
        <begin position="86"/>
        <end position="114"/>
    </location>
</feature>
<evidence type="ECO:0000313" key="13">
    <source>
        <dbReference type="Proteomes" id="UP000004080"/>
    </source>
</evidence>
<evidence type="ECO:0000256" key="2">
    <source>
        <dbReference type="ARBA" id="ARBA00012438"/>
    </source>
</evidence>